<dbReference type="PRINTS" id="PR00111">
    <property type="entry name" value="ABHYDROLASE"/>
</dbReference>
<sequence>MLTTLLHGRAFAEKFGSGAPRAVALHGWGRTRLDWASTLDGSDALALDLPGFGATPAPEEAWGSQEYAAWVGEILVDLDRPVLVGHSFGGRVAVQLAARSPELVRGVVLTGVPLLRGPGGGRPARGYRIARALHRRGLLGDARMEAQRQKHGSADYRAAQGVMRDVLVRTVNEDYSEQLAAMAAHGVPVAMVWGEHDTAASVEVARAAHRLLGDEVTLTVVPGSAHLLDPALVAAIRSEIDRLGAVS</sequence>
<gene>
    <name evidence="3" type="ORF">UFOPK2579_02482</name>
</gene>
<evidence type="ECO:0000256" key="1">
    <source>
        <dbReference type="ARBA" id="ARBA00022801"/>
    </source>
</evidence>
<proteinExistence type="predicted"/>
<dbReference type="SUPFAM" id="SSF53474">
    <property type="entry name" value="alpha/beta-Hydrolases"/>
    <property type="match status" value="1"/>
</dbReference>
<evidence type="ECO:0000313" key="3">
    <source>
        <dbReference type="EMBL" id="CAB4729436.1"/>
    </source>
</evidence>
<dbReference type="InterPro" id="IPR000073">
    <property type="entry name" value="AB_hydrolase_1"/>
</dbReference>
<protein>
    <submittedName>
        <fullName evidence="3">Unannotated protein</fullName>
    </submittedName>
</protein>
<dbReference type="InterPro" id="IPR050266">
    <property type="entry name" value="AB_hydrolase_sf"/>
</dbReference>
<organism evidence="3">
    <name type="scientific">freshwater metagenome</name>
    <dbReference type="NCBI Taxonomy" id="449393"/>
    <lineage>
        <taxon>unclassified sequences</taxon>
        <taxon>metagenomes</taxon>
        <taxon>ecological metagenomes</taxon>
    </lineage>
</organism>
<dbReference type="GO" id="GO:0016020">
    <property type="term" value="C:membrane"/>
    <property type="evidence" value="ECO:0007669"/>
    <property type="project" value="TreeGrafter"/>
</dbReference>
<accession>A0A6J6S3S6</accession>
<evidence type="ECO:0000259" key="2">
    <source>
        <dbReference type="Pfam" id="PF12697"/>
    </source>
</evidence>
<dbReference type="GO" id="GO:0016787">
    <property type="term" value="F:hydrolase activity"/>
    <property type="evidence" value="ECO:0007669"/>
    <property type="project" value="UniProtKB-KW"/>
</dbReference>
<reference evidence="3" key="1">
    <citation type="submission" date="2020-05" db="EMBL/GenBank/DDBJ databases">
        <authorList>
            <person name="Chiriac C."/>
            <person name="Salcher M."/>
            <person name="Ghai R."/>
            <person name="Kavagutti S V."/>
        </authorList>
    </citation>
    <scope>NUCLEOTIDE SEQUENCE</scope>
</reference>
<name>A0A6J6S3S6_9ZZZZ</name>
<dbReference type="AlphaFoldDB" id="A0A6J6S3S6"/>
<dbReference type="Gene3D" id="3.40.50.1820">
    <property type="entry name" value="alpha/beta hydrolase"/>
    <property type="match status" value="1"/>
</dbReference>
<keyword evidence="1" id="KW-0378">Hydrolase</keyword>
<dbReference type="EMBL" id="CAEZXR010000372">
    <property type="protein sequence ID" value="CAB4729436.1"/>
    <property type="molecule type" value="Genomic_DNA"/>
</dbReference>
<dbReference type="PANTHER" id="PTHR43798">
    <property type="entry name" value="MONOACYLGLYCEROL LIPASE"/>
    <property type="match status" value="1"/>
</dbReference>
<dbReference type="InterPro" id="IPR029058">
    <property type="entry name" value="AB_hydrolase_fold"/>
</dbReference>
<feature type="domain" description="AB hydrolase-1" evidence="2">
    <location>
        <begin position="23"/>
        <end position="235"/>
    </location>
</feature>
<dbReference type="PANTHER" id="PTHR43798:SF31">
    <property type="entry name" value="AB HYDROLASE SUPERFAMILY PROTEIN YCLE"/>
    <property type="match status" value="1"/>
</dbReference>
<dbReference type="Pfam" id="PF12697">
    <property type="entry name" value="Abhydrolase_6"/>
    <property type="match status" value="1"/>
</dbReference>